<evidence type="ECO:0000256" key="1">
    <source>
        <dbReference type="ARBA" id="ARBA00004496"/>
    </source>
</evidence>
<evidence type="ECO:0000256" key="5">
    <source>
        <dbReference type="SAM" id="MobiDB-lite"/>
    </source>
</evidence>
<dbReference type="Proteomes" id="UP001345013">
    <property type="component" value="Unassembled WGS sequence"/>
</dbReference>
<keyword evidence="4" id="KW-0507">mRNA processing</keyword>
<evidence type="ECO:0000256" key="4">
    <source>
        <dbReference type="ARBA" id="ARBA00022664"/>
    </source>
</evidence>
<feature type="region of interest" description="Disordered" evidence="5">
    <location>
        <begin position="261"/>
        <end position="344"/>
    </location>
</feature>
<reference evidence="6 7" key="1">
    <citation type="submission" date="2023-08" db="EMBL/GenBank/DDBJ databases">
        <title>Black Yeasts Isolated from many extreme environments.</title>
        <authorList>
            <person name="Coleine C."/>
            <person name="Stajich J.E."/>
            <person name="Selbmann L."/>
        </authorList>
    </citation>
    <scope>NUCLEOTIDE SEQUENCE [LARGE SCALE GENOMIC DNA]</scope>
    <source>
        <strain evidence="6 7">CCFEE 5885</strain>
    </source>
</reference>
<dbReference type="PANTHER" id="PTHR16290">
    <property type="entry name" value="TRANSCRIPTION FACTOR SMIF DECAPPING ENZYME DCP1"/>
    <property type="match status" value="1"/>
</dbReference>
<feature type="compositionally biased region" description="Basic residues" evidence="5">
    <location>
        <begin position="1"/>
        <end position="12"/>
    </location>
</feature>
<keyword evidence="7" id="KW-1185">Reference proteome</keyword>
<feature type="region of interest" description="Disordered" evidence="5">
    <location>
        <begin position="1"/>
        <end position="42"/>
    </location>
</feature>
<evidence type="ECO:0000256" key="2">
    <source>
        <dbReference type="ARBA" id="ARBA00008778"/>
    </source>
</evidence>
<name>A0ABR0KCH7_9EURO</name>
<keyword evidence="3" id="KW-0963">Cytoplasm</keyword>
<feature type="compositionally biased region" description="Polar residues" evidence="5">
    <location>
        <begin position="225"/>
        <end position="249"/>
    </location>
</feature>
<dbReference type="Gene3D" id="2.30.29.30">
    <property type="entry name" value="Pleckstrin-homology domain (PH domain)/Phosphotyrosine-binding domain (PTB)"/>
    <property type="match status" value="1"/>
</dbReference>
<sequence>MSMRRSRPRQHSRQASVEYPRYPPLNSPTQQPPQYDSMPSATNLQTIQPSDYESDYPGYASDYPLVHQPVTRTREELNLSVIQKHNPEIVRILSVAPYSTIYDWAHTPGEWQKTGPNGTLFICQLKPGEFGEERYHALVLNRSGLDNFNAEIRQSEYGHVEVSGDYVMITQEPQEPGRVPKTNGIHIFSEEGTSTATSRSANGELMVELSKAARRSREAAMGLAMQQNGLSEDSDPASSGQQQVYEQSLQEDPIPQAALSYQHQQRPMAHTQHMSSQPSPAPQIAPQPSREAGLLALFRGSQSQSQSQPQSEVESGHVPSQPQAGADVNKLLRLLQGGGANPRL</sequence>
<dbReference type="EMBL" id="JAVRRG010000048">
    <property type="protein sequence ID" value="KAK5093060.1"/>
    <property type="molecule type" value="Genomic_DNA"/>
</dbReference>
<dbReference type="PANTHER" id="PTHR16290:SF0">
    <property type="entry name" value="DECAPPING PROTEIN 1, ISOFORM A"/>
    <property type="match status" value="1"/>
</dbReference>
<dbReference type="InterPro" id="IPR010334">
    <property type="entry name" value="Dcp1"/>
</dbReference>
<comment type="subcellular location">
    <subcellularLocation>
        <location evidence="1">Cytoplasm</location>
    </subcellularLocation>
</comment>
<feature type="region of interest" description="Disordered" evidence="5">
    <location>
        <begin position="218"/>
        <end position="249"/>
    </location>
</feature>
<evidence type="ECO:0000256" key="3">
    <source>
        <dbReference type="ARBA" id="ARBA00022490"/>
    </source>
</evidence>
<comment type="caution">
    <text evidence="6">The sequence shown here is derived from an EMBL/GenBank/DDBJ whole genome shotgun (WGS) entry which is preliminary data.</text>
</comment>
<protein>
    <submittedName>
        <fullName evidence="6">Uncharacterized protein</fullName>
    </submittedName>
</protein>
<dbReference type="InterPro" id="IPR011993">
    <property type="entry name" value="PH-like_dom_sf"/>
</dbReference>
<organism evidence="6 7">
    <name type="scientific">Lithohypha guttulata</name>
    <dbReference type="NCBI Taxonomy" id="1690604"/>
    <lineage>
        <taxon>Eukaryota</taxon>
        <taxon>Fungi</taxon>
        <taxon>Dikarya</taxon>
        <taxon>Ascomycota</taxon>
        <taxon>Pezizomycotina</taxon>
        <taxon>Eurotiomycetes</taxon>
        <taxon>Chaetothyriomycetidae</taxon>
        <taxon>Chaetothyriales</taxon>
        <taxon>Trichomeriaceae</taxon>
        <taxon>Lithohypha</taxon>
    </lineage>
</organism>
<dbReference type="Pfam" id="PF06058">
    <property type="entry name" value="DCP1"/>
    <property type="match status" value="1"/>
</dbReference>
<gene>
    <name evidence="6" type="ORF">LTR24_004590</name>
</gene>
<accession>A0ABR0KCH7</accession>
<feature type="compositionally biased region" description="Low complexity" evidence="5">
    <location>
        <begin position="301"/>
        <end position="311"/>
    </location>
</feature>
<evidence type="ECO:0000313" key="6">
    <source>
        <dbReference type="EMBL" id="KAK5093060.1"/>
    </source>
</evidence>
<evidence type="ECO:0000313" key="7">
    <source>
        <dbReference type="Proteomes" id="UP001345013"/>
    </source>
</evidence>
<comment type="similarity">
    <text evidence="2">Belongs to the DCP1 family.</text>
</comment>
<feature type="compositionally biased region" description="Polar residues" evidence="5">
    <location>
        <begin position="27"/>
        <end position="42"/>
    </location>
</feature>
<dbReference type="SUPFAM" id="SSF50729">
    <property type="entry name" value="PH domain-like"/>
    <property type="match status" value="1"/>
</dbReference>
<proteinExistence type="inferred from homology"/>